<dbReference type="SUPFAM" id="SSF53383">
    <property type="entry name" value="PLP-dependent transferases"/>
    <property type="match status" value="1"/>
</dbReference>
<evidence type="ECO:0000256" key="8">
    <source>
        <dbReference type="RuleBase" id="RU362118"/>
    </source>
</evidence>
<keyword evidence="5 8" id="KW-0663">Pyridoxal phosphate</keyword>
<dbReference type="Proteomes" id="UP000664857">
    <property type="component" value="Unassembled WGS sequence"/>
</dbReference>
<gene>
    <name evidence="9" type="ORF">DOK76_10185</name>
</gene>
<evidence type="ECO:0000313" key="9">
    <source>
        <dbReference type="EMBL" id="MBO0477442.1"/>
    </source>
</evidence>
<proteinExistence type="inferred from homology"/>
<evidence type="ECO:0000256" key="5">
    <source>
        <dbReference type="ARBA" id="ARBA00022898"/>
    </source>
</evidence>
<dbReference type="EMBL" id="JAFLVX010000026">
    <property type="protein sequence ID" value="MBO0477442.1"/>
    <property type="molecule type" value="Genomic_DNA"/>
</dbReference>
<keyword evidence="10" id="KW-1185">Reference proteome</keyword>
<reference evidence="9 10" key="1">
    <citation type="submission" date="2021-03" db="EMBL/GenBank/DDBJ databases">
        <title>Enterococcal diversity collection.</title>
        <authorList>
            <person name="Gilmore M.S."/>
            <person name="Schwartzman J."/>
            <person name="Van Tyne D."/>
            <person name="Martin M."/>
            <person name="Earl A.M."/>
            <person name="Manson A.L."/>
            <person name="Straub T."/>
            <person name="Salamzade R."/>
            <person name="Saavedra J."/>
            <person name="Lebreton F."/>
            <person name="Prichula J."/>
            <person name="Schaufler K."/>
            <person name="Gaca A."/>
            <person name="Sgardioli B."/>
            <person name="Wagenaar J."/>
            <person name="Strong T."/>
        </authorList>
    </citation>
    <scope>NUCLEOTIDE SEQUENCE [LARGE SCALE GENOMIC DNA]</scope>
    <source>
        <strain evidence="9 10">DIV0080</strain>
    </source>
</reference>
<dbReference type="CDD" id="cd00614">
    <property type="entry name" value="CGS_like"/>
    <property type="match status" value="1"/>
</dbReference>
<keyword evidence="4" id="KW-0028">Amino-acid biosynthesis</keyword>
<dbReference type="InterPro" id="IPR054542">
    <property type="entry name" value="Cys_met_metab_PP"/>
</dbReference>
<organism evidence="9 10">
    <name type="scientific">Candidatus Vagococcus giribetii</name>
    <dbReference type="NCBI Taxonomy" id="2230876"/>
    <lineage>
        <taxon>Bacteria</taxon>
        <taxon>Bacillati</taxon>
        <taxon>Bacillota</taxon>
        <taxon>Bacilli</taxon>
        <taxon>Lactobacillales</taxon>
        <taxon>Enterococcaceae</taxon>
        <taxon>Vagococcus</taxon>
    </lineage>
</organism>
<dbReference type="PANTHER" id="PTHR11808">
    <property type="entry name" value="TRANS-SULFURATION ENZYME FAMILY MEMBER"/>
    <property type="match status" value="1"/>
</dbReference>
<dbReference type="PIRSF" id="PIRSF001434">
    <property type="entry name" value="CGS"/>
    <property type="match status" value="1"/>
</dbReference>
<keyword evidence="9" id="KW-0808">Transferase</keyword>
<dbReference type="GO" id="GO:0016740">
    <property type="term" value="F:transferase activity"/>
    <property type="evidence" value="ECO:0007669"/>
    <property type="project" value="UniProtKB-KW"/>
</dbReference>
<dbReference type="Gene3D" id="3.90.1150.10">
    <property type="entry name" value="Aspartate Aminotransferase, domain 1"/>
    <property type="match status" value="1"/>
</dbReference>
<dbReference type="PANTHER" id="PTHR11808:SF50">
    <property type="entry name" value="CYSTATHIONINE BETA-LYASE"/>
    <property type="match status" value="1"/>
</dbReference>
<keyword evidence="7" id="KW-0456">Lyase</keyword>
<evidence type="ECO:0000256" key="7">
    <source>
        <dbReference type="ARBA" id="ARBA00023239"/>
    </source>
</evidence>
<comment type="caution">
    <text evidence="9">The sequence shown here is derived from an EMBL/GenBank/DDBJ whole genome shotgun (WGS) entry which is preliminary data.</text>
</comment>
<keyword evidence="6" id="KW-0486">Methionine biosynthesis</keyword>
<accession>A0ABS3HUM1</accession>
<name>A0ABS3HUM1_9ENTE</name>
<dbReference type="EC" id="4.4.1.13" evidence="3"/>
<protein>
    <recommendedName>
        <fullName evidence="3">cysteine-S-conjugate beta-lyase</fullName>
        <ecNumber evidence="3">4.4.1.13</ecNumber>
    </recommendedName>
</protein>
<dbReference type="InterPro" id="IPR015421">
    <property type="entry name" value="PyrdxlP-dep_Trfase_major"/>
</dbReference>
<evidence type="ECO:0000256" key="2">
    <source>
        <dbReference type="ARBA" id="ARBA00009077"/>
    </source>
</evidence>
<dbReference type="PROSITE" id="PS00868">
    <property type="entry name" value="CYS_MET_METAB_PP"/>
    <property type="match status" value="1"/>
</dbReference>
<sequence length="379" mass="41458">MLDNTKLIHGYPVVDPHTGAASIPKYQTSTFNQQAIFESQEYSYTRFGNPTVAALEEGIAALEGAKHGFAFSSGMAAISTVLMLLESGNHLVVPKEVYGGTCQFVKDILPNYQITSSFVDYSDLEEVEKAITKDTRVLYIETPSNPLLKVADIKSLVQLAKKYDVLTVMDNTFMTPLYQKPLALGVDIVIESATKFLNGHSDVVAGLVALNDDQLEKSLRLHQKAFGAILGVEDAWLVLRGMKTMGIRMEKSCQNAQIIAKFLAGHPKIQNVYYPGLTSHPSYEVHREQATSGGAVLSFDLGNEENVATMTEHLQLPIIAVSLGGVESIVSYPRTMSHACLSEEDRLEQGVTPGLLRLSCGIEDSEDLLKDIEQALSFI</sequence>
<dbReference type="InterPro" id="IPR015422">
    <property type="entry name" value="PyrdxlP-dep_Trfase_small"/>
</dbReference>
<dbReference type="RefSeq" id="WP_206967423.1">
    <property type="nucleotide sequence ID" value="NZ_JAFLVX010000026.1"/>
</dbReference>
<dbReference type="Pfam" id="PF01053">
    <property type="entry name" value="Cys_Met_Meta_PP"/>
    <property type="match status" value="1"/>
</dbReference>
<evidence type="ECO:0000256" key="3">
    <source>
        <dbReference type="ARBA" id="ARBA00012224"/>
    </source>
</evidence>
<evidence type="ECO:0000256" key="4">
    <source>
        <dbReference type="ARBA" id="ARBA00022605"/>
    </source>
</evidence>
<evidence type="ECO:0000256" key="1">
    <source>
        <dbReference type="ARBA" id="ARBA00001933"/>
    </source>
</evidence>
<dbReference type="Gene3D" id="3.40.640.10">
    <property type="entry name" value="Type I PLP-dependent aspartate aminotransferase-like (Major domain)"/>
    <property type="match status" value="1"/>
</dbReference>
<evidence type="ECO:0000313" key="10">
    <source>
        <dbReference type="Proteomes" id="UP000664857"/>
    </source>
</evidence>
<dbReference type="InterPro" id="IPR015424">
    <property type="entry name" value="PyrdxlP-dep_Trfase"/>
</dbReference>
<dbReference type="InterPro" id="IPR000277">
    <property type="entry name" value="Cys/Met-Metab_PyrdxlP-dep_enz"/>
</dbReference>
<evidence type="ECO:0000256" key="6">
    <source>
        <dbReference type="ARBA" id="ARBA00023167"/>
    </source>
</evidence>
<comment type="cofactor">
    <cofactor evidence="1 8">
        <name>pyridoxal 5'-phosphate</name>
        <dbReference type="ChEBI" id="CHEBI:597326"/>
    </cofactor>
</comment>
<comment type="similarity">
    <text evidence="2 8">Belongs to the trans-sulfuration enzymes family.</text>
</comment>